<dbReference type="InterPro" id="IPR001584">
    <property type="entry name" value="Integrase_cat-core"/>
</dbReference>
<dbReference type="AlphaFoldDB" id="A0AAV8TXQ9"/>
<keyword evidence="20" id="KW-1185">Reference proteome</keyword>
<dbReference type="InterPro" id="IPR041373">
    <property type="entry name" value="RT_RNaseH"/>
</dbReference>
<evidence type="ECO:0000256" key="12">
    <source>
        <dbReference type="ARBA" id="ARBA00022918"/>
    </source>
</evidence>
<dbReference type="InterPro" id="IPR012337">
    <property type="entry name" value="RNaseH-like_sf"/>
</dbReference>
<proteinExistence type="predicted"/>
<comment type="caution">
    <text evidence="19">The sequence shown here is derived from an EMBL/GenBank/DDBJ whole genome shotgun (WGS) entry which is preliminary data.</text>
</comment>
<dbReference type="Pfam" id="PF24626">
    <property type="entry name" value="SH3_Tf2-1"/>
    <property type="match status" value="1"/>
</dbReference>
<dbReference type="FunFam" id="3.30.70.270:FF:000020">
    <property type="entry name" value="Transposon Tf2-6 polyprotein-like Protein"/>
    <property type="match status" value="1"/>
</dbReference>
<gene>
    <name evidence="19" type="ORF">K2173_026850</name>
</gene>
<keyword evidence="9" id="KW-0378">Hydrolase</keyword>
<dbReference type="InterPro" id="IPR036397">
    <property type="entry name" value="RNaseH_sf"/>
</dbReference>
<feature type="region of interest" description="Disordered" evidence="16">
    <location>
        <begin position="1"/>
        <end position="65"/>
    </location>
</feature>
<dbReference type="CDD" id="cd00303">
    <property type="entry name" value="retropepsin_like"/>
    <property type="match status" value="1"/>
</dbReference>
<evidence type="ECO:0000256" key="4">
    <source>
        <dbReference type="ARBA" id="ARBA00022695"/>
    </source>
</evidence>
<dbReference type="Pfam" id="PF17921">
    <property type="entry name" value="Integrase_H2C2"/>
    <property type="match status" value="1"/>
</dbReference>
<sequence>MDHQIQDCPATLGAQSAGSGRAGSSTTVQQSRVGGSRQRDRGRGRGRAEGSFVRTEGRGSRPQSQAKVYAMTRQEAQDSPDVVAGMLLISDIEAFALLDPGSTHSFIAPHMAYRLHGDREMLLYGLEVSTPLGSTTALGEVCKGCSIQIDQAVLRADLIVLPLREIDVILEMDWLTAHRAIMDYYTKKGGCEAYLAHVIDTRVEQRLQDIPVVREFPDVFPDELPGLLPDRETEFTIDLIPGTAPISIPPYRMAPWAEGAEGSIPGVLWRRDLSGPVSHLGELQQLNRVTVKNKYPLPRIDDLFDQLQGAQVFTKLDLRSGYYQLKIAEADVPKSAFRSRYGHFEFLVMPFGLTNAPVAFMALMNKIFQPYLDQFVIVFIDDILVYSRNRQEHSEHLRIILQTMREKQLYAKFSKCEFWLDQVIFLGHIVTGEGIQVDPSKVEAVLKWEAPRNVSEIRSFLGLVGYYRRFVEGFSLISAPLKKLLRKNVTFRWTEECQRSFEELKYRLTTAPVLAIPSGTGGFEVYSDASHQGLGCVLMQYDRVVAYASRQLRSHEVNYPVHDLELAAVVFALKIWRHYLYGETFHIFTDHKSLRYLLSQRELNLRQRRWLELLKDYDCTFEYHPGKAIVVADALSRKSHTSTAQIQAMRLPNLIQLRALNMQLNLEKDGVLLATLTLRPMLLDRIRRVQDKDPVLVRLIEKIKADSSSEFELRDGTLWIGQRLCVLDVDDLRREILEEAHMAAYAMHPGTTKMYNTLKPHFWWPVRENNSLDQLAQKYVTEIVRLHGVPVSIVSDRDSRFTSRFWQSLQSAMGTRLHFSTAFHPQTDGQSERTIKTVEDMLRACVLEFRGVWDQYLALIEFTYNNHYHSSIGMAPYEALYGRQCRSPLYWDEEGVRMIESPELIQDTVDKVKLIRSRIKVAQDRQKSYVDQHRREMEYNVGDRVFLRVSPWRGVLRFGKKGKLSPRYISPYEIIERIGPLAYRLALPSEMSQLHDVFHMSILRRYRSDPTHVIPA</sequence>
<dbReference type="CDD" id="cd01647">
    <property type="entry name" value="RT_LTR"/>
    <property type="match status" value="1"/>
</dbReference>
<dbReference type="GO" id="GO:0003677">
    <property type="term" value="F:DNA binding"/>
    <property type="evidence" value="ECO:0007669"/>
    <property type="project" value="UniProtKB-KW"/>
</dbReference>
<organism evidence="19 20">
    <name type="scientific">Erythroxylum novogranatense</name>
    <dbReference type="NCBI Taxonomy" id="1862640"/>
    <lineage>
        <taxon>Eukaryota</taxon>
        <taxon>Viridiplantae</taxon>
        <taxon>Streptophyta</taxon>
        <taxon>Embryophyta</taxon>
        <taxon>Tracheophyta</taxon>
        <taxon>Spermatophyta</taxon>
        <taxon>Magnoliopsida</taxon>
        <taxon>eudicotyledons</taxon>
        <taxon>Gunneridae</taxon>
        <taxon>Pentapetalae</taxon>
        <taxon>rosids</taxon>
        <taxon>fabids</taxon>
        <taxon>Malpighiales</taxon>
        <taxon>Erythroxylaceae</taxon>
        <taxon>Erythroxylum</taxon>
    </lineage>
</organism>
<dbReference type="Pfam" id="PF08284">
    <property type="entry name" value="RVP_2"/>
    <property type="match status" value="1"/>
</dbReference>
<dbReference type="SUPFAM" id="SSF53098">
    <property type="entry name" value="Ribonuclease H-like"/>
    <property type="match status" value="1"/>
</dbReference>
<feature type="domain" description="Reverse transcriptase" evidence="17">
    <location>
        <begin position="249"/>
        <end position="430"/>
    </location>
</feature>
<evidence type="ECO:0000259" key="17">
    <source>
        <dbReference type="PROSITE" id="PS50878"/>
    </source>
</evidence>
<evidence type="ECO:0000256" key="9">
    <source>
        <dbReference type="ARBA" id="ARBA00022801"/>
    </source>
</evidence>
<evidence type="ECO:0000256" key="11">
    <source>
        <dbReference type="ARBA" id="ARBA00022908"/>
    </source>
</evidence>
<evidence type="ECO:0000256" key="8">
    <source>
        <dbReference type="ARBA" id="ARBA00022759"/>
    </source>
</evidence>
<keyword evidence="13" id="KW-0239">DNA-directed DNA polymerase</keyword>
<dbReference type="SUPFAM" id="SSF50630">
    <property type="entry name" value="Acid proteases"/>
    <property type="match status" value="1"/>
</dbReference>
<dbReference type="GO" id="GO:0015074">
    <property type="term" value="P:DNA integration"/>
    <property type="evidence" value="ECO:0007669"/>
    <property type="project" value="UniProtKB-KW"/>
</dbReference>
<evidence type="ECO:0000256" key="7">
    <source>
        <dbReference type="ARBA" id="ARBA00022750"/>
    </source>
</evidence>
<dbReference type="GO" id="GO:0003887">
    <property type="term" value="F:DNA-directed DNA polymerase activity"/>
    <property type="evidence" value="ECO:0007669"/>
    <property type="project" value="UniProtKB-KW"/>
</dbReference>
<name>A0AAV8TXQ9_9ROSI</name>
<keyword evidence="3" id="KW-0808">Transferase</keyword>
<dbReference type="InterPro" id="IPR041588">
    <property type="entry name" value="Integrase_H2C2"/>
</dbReference>
<dbReference type="InterPro" id="IPR056924">
    <property type="entry name" value="SH3_Tf2-1"/>
</dbReference>
<evidence type="ECO:0000256" key="15">
    <source>
        <dbReference type="ARBA" id="ARBA00023172"/>
    </source>
</evidence>
<dbReference type="GO" id="GO:0046872">
    <property type="term" value="F:metal ion binding"/>
    <property type="evidence" value="ECO:0007669"/>
    <property type="project" value="UniProtKB-KW"/>
</dbReference>
<evidence type="ECO:0000256" key="16">
    <source>
        <dbReference type="SAM" id="MobiDB-lite"/>
    </source>
</evidence>
<keyword evidence="15" id="KW-0233">DNA recombination</keyword>
<accession>A0AAV8TXQ9</accession>
<dbReference type="EC" id="2.7.7.49" evidence="1"/>
<evidence type="ECO:0000256" key="2">
    <source>
        <dbReference type="ARBA" id="ARBA00022670"/>
    </source>
</evidence>
<evidence type="ECO:0000313" key="19">
    <source>
        <dbReference type="EMBL" id="KAJ8771673.1"/>
    </source>
</evidence>
<keyword evidence="11" id="KW-0229">DNA integration</keyword>
<dbReference type="GO" id="GO:0006508">
    <property type="term" value="P:proteolysis"/>
    <property type="evidence" value="ECO:0007669"/>
    <property type="project" value="UniProtKB-KW"/>
</dbReference>
<dbReference type="Gene3D" id="3.30.420.10">
    <property type="entry name" value="Ribonuclease H-like superfamily/Ribonuclease H"/>
    <property type="match status" value="1"/>
</dbReference>
<dbReference type="InterPro" id="IPR043502">
    <property type="entry name" value="DNA/RNA_pol_sf"/>
</dbReference>
<keyword evidence="12" id="KW-0695">RNA-directed DNA polymerase</keyword>
<dbReference type="InterPro" id="IPR021109">
    <property type="entry name" value="Peptidase_aspartic_dom_sf"/>
</dbReference>
<dbReference type="Gene3D" id="2.40.70.10">
    <property type="entry name" value="Acid Proteases"/>
    <property type="match status" value="1"/>
</dbReference>
<dbReference type="Proteomes" id="UP001159364">
    <property type="component" value="Linkage Group LG02"/>
</dbReference>
<keyword evidence="5" id="KW-0540">Nuclease</keyword>
<dbReference type="PANTHER" id="PTHR37984">
    <property type="entry name" value="PROTEIN CBG26694"/>
    <property type="match status" value="1"/>
</dbReference>
<dbReference type="SUPFAM" id="SSF56672">
    <property type="entry name" value="DNA/RNA polymerases"/>
    <property type="match status" value="1"/>
</dbReference>
<dbReference type="PROSITE" id="PS50994">
    <property type="entry name" value="INTEGRASE"/>
    <property type="match status" value="1"/>
</dbReference>
<keyword evidence="7" id="KW-0064">Aspartyl protease</keyword>
<dbReference type="Pfam" id="PF00078">
    <property type="entry name" value="RVT_1"/>
    <property type="match status" value="1"/>
</dbReference>
<evidence type="ECO:0000256" key="6">
    <source>
        <dbReference type="ARBA" id="ARBA00022723"/>
    </source>
</evidence>
<dbReference type="InterPro" id="IPR050951">
    <property type="entry name" value="Retrovirus_Pol_polyprotein"/>
</dbReference>
<evidence type="ECO:0000259" key="18">
    <source>
        <dbReference type="PROSITE" id="PS50994"/>
    </source>
</evidence>
<dbReference type="GO" id="GO:0003964">
    <property type="term" value="F:RNA-directed DNA polymerase activity"/>
    <property type="evidence" value="ECO:0007669"/>
    <property type="project" value="UniProtKB-KW"/>
</dbReference>
<reference evidence="19 20" key="1">
    <citation type="submission" date="2021-09" db="EMBL/GenBank/DDBJ databases">
        <title>Genomic insights and catalytic innovation underlie evolution of tropane alkaloids biosynthesis.</title>
        <authorList>
            <person name="Wang Y.-J."/>
            <person name="Tian T."/>
            <person name="Huang J.-P."/>
            <person name="Huang S.-X."/>
        </authorList>
    </citation>
    <scope>NUCLEOTIDE SEQUENCE [LARGE SCALE GENOMIC DNA]</scope>
    <source>
        <strain evidence="19">KIB-2018</strain>
        <tissue evidence="19">Leaf</tissue>
    </source>
</reference>
<dbReference type="PROSITE" id="PS50878">
    <property type="entry name" value="RT_POL"/>
    <property type="match status" value="1"/>
</dbReference>
<dbReference type="InterPro" id="IPR043128">
    <property type="entry name" value="Rev_trsase/Diguanyl_cyclase"/>
</dbReference>
<dbReference type="EMBL" id="JAIWQS010000002">
    <property type="protein sequence ID" value="KAJ8771673.1"/>
    <property type="molecule type" value="Genomic_DNA"/>
</dbReference>
<evidence type="ECO:0000256" key="5">
    <source>
        <dbReference type="ARBA" id="ARBA00022722"/>
    </source>
</evidence>
<dbReference type="InterPro" id="IPR000477">
    <property type="entry name" value="RT_dom"/>
</dbReference>
<keyword evidence="6" id="KW-0479">Metal-binding</keyword>
<feature type="compositionally biased region" description="Low complexity" evidence="16">
    <location>
        <begin position="13"/>
        <end position="36"/>
    </location>
</feature>
<keyword evidence="2" id="KW-0645">Protease</keyword>
<keyword evidence="14" id="KW-0238">DNA-binding</keyword>
<dbReference type="GO" id="GO:0006310">
    <property type="term" value="P:DNA recombination"/>
    <property type="evidence" value="ECO:0007669"/>
    <property type="project" value="UniProtKB-KW"/>
</dbReference>
<evidence type="ECO:0000313" key="20">
    <source>
        <dbReference type="Proteomes" id="UP001159364"/>
    </source>
</evidence>
<dbReference type="GO" id="GO:0004519">
    <property type="term" value="F:endonuclease activity"/>
    <property type="evidence" value="ECO:0007669"/>
    <property type="project" value="UniProtKB-KW"/>
</dbReference>
<evidence type="ECO:0000256" key="1">
    <source>
        <dbReference type="ARBA" id="ARBA00012493"/>
    </source>
</evidence>
<feature type="compositionally biased region" description="Basic and acidic residues" evidence="16">
    <location>
        <begin position="37"/>
        <end position="48"/>
    </location>
</feature>
<keyword evidence="4" id="KW-0548">Nucleotidyltransferase</keyword>
<protein>
    <recommendedName>
        <fullName evidence="1">RNA-directed DNA polymerase</fullName>
        <ecNumber evidence="1">2.7.7.49</ecNumber>
    </recommendedName>
</protein>
<dbReference type="PANTHER" id="PTHR37984:SF5">
    <property type="entry name" value="PROTEIN NYNRIN-LIKE"/>
    <property type="match status" value="1"/>
</dbReference>
<evidence type="ECO:0000256" key="14">
    <source>
        <dbReference type="ARBA" id="ARBA00023125"/>
    </source>
</evidence>
<dbReference type="GO" id="GO:0004190">
    <property type="term" value="F:aspartic-type endopeptidase activity"/>
    <property type="evidence" value="ECO:0007669"/>
    <property type="project" value="UniProtKB-KW"/>
</dbReference>
<dbReference type="Pfam" id="PF17917">
    <property type="entry name" value="RT_RNaseH"/>
    <property type="match status" value="1"/>
</dbReference>
<evidence type="ECO:0000256" key="13">
    <source>
        <dbReference type="ARBA" id="ARBA00022932"/>
    </source>
</evidence>
<keyword evidence="8" id="KW-0255">Endonuclease</keyword>
<evidence type="ECO:0000256" key="10">
    <source>
        <dbReference type="ARBA" id="ARBA00022842"/>
    </source>
</evidence>
<evidence type="ECO:0000256" key="3">
    <source>
        <dbReference type="ARBA" id="ARBA00022679"/>
    </source>
</evidence>
<dbReference type="Gene3D" id="3.30.70.270">
    <property type="match status" value="2"/>
</dbReference>
<dbReference type="CDD" id="cd09274">
    <property type="entry name" value="RNase_HI_RT_Ty3"/>
    <property type="match status" value="1"/>
</dbReference>
<keyword evidence="10" id="KW-0460">Magnesium</keyword>
<feature type="domain" description="Integrase catalytic" evidence="18">
    <location>
        <begin position="690"/>
        <end position="884"/>
    </location>
</feature>